<dbReference type="Gene3D" id="1.25.40.10">
    <property type="entry name" value="Tetratricopeptide repeat domain"/>
    <property type="match status" value="2"/>
</dbReference>
<dbReference type="PANTHER" id="PTHR45717">
    <property type="entry name" value="OS12G0527900 PROTEIN"/>
    <property type="match status" value="1"/>
</dbReference>
<dbReference type="GO" id="GO:0005739">
    <property type="term" value="C:mitochondrion"/>
    <property type="evidence" value="ECO:0007669"/>
    <property type="project" value="TreeGrafter"/>
</dbReference>
<proteinExistence type="evidence at transcript level"/>
<evidence type="ECO:0000256" key="3">
    <source>
        <dbReference type="PROSITE-ProRule" id="PRU00339"/>
    </source>
</evidence>
<dbReference type="PANTHER" id="PTHR45717:SF57">
    <property type="entry name" value="PENTACOTRIPEPTIDE-REPEAT REGION OF PRORP DOMAIN-CONTAINING PROTEIN"/>
    <property type="match status" value="1"/>
</dbReference>
<organism evidence="5">
    <name type="scientific">Salvia miltiorrhiza</name>
    <name type="common">Chinese sage</name>
    <dbReference type="NCBI Taxonomy" id="226208"/>
    <lineage>
        <taxon>Eukaryota</taxon>
        <taxon>Viridiplantae</taxon>
        <taxon>Streptophyta</taxon>
        <taxon>Embryophyta</taxon>
        <taxon>Tracheophyta</taxon>
        <taxon>Spermatophyta</taxon>
        <taxon>Magnoliopsida</taxon>
        <taxon>eudicotyledons</taxon>
        <taxon>Gunneridae</taxon>
        <taxon>Pentapetalae</taxon>
        <taxon>asterids</taxon>
        <taxon>lamiids</taxon>
        <taxon>Lamiales</taxon>
        <taxon>Lamiaceae</taxon>
        <taxon>Nepetoideae</taxon>
        <taxon>Mentheae</taxon>
        <taxon>Salviinae</taxon>
        <taxon>Salvia</taxon>
        <taxon>Salvia incertae sedis</taxon>
    </lineage>
</organism>
<protein>
    <submittedName>
        <fullName evidence="5">Pentatricopeptide repeat protein</fullName>
    </submittedName>
</protein>
<feature type="repeat" description="TPR" evidence="3">
    <location>
        <begin position="431"/>
        <end position="464"/>
    </location>
</feature>
<sequence length="598" mass="68866">MKLFSMSSSSLSRRAYSSFNKTQIRTRNRTKFRWKTSPAFRSLYRSISHLGDPDVSVVPALDEWIRQGKPATKWDLQRLITVLMGSKRFRHALEVYCFHSPNYLSLCICVYCLGFSYCCDLRFLGVSTCFKFNYIFQVSLWMCNGKRYPISPFDIGVRLKLILKNFNIEQAENYFNKIPEHLRTNQIYLAILNCYTISKSVDKAESIMQKARELGYADRPIWYNLMMNLYCKLGNREKLRELLAEMESKGVSYDQFTYSVCLSACAAASDAAGMDRVMSVMESDPSVTVHWQTLVTAAQSYLRIGSFDEAMQLLNKLIKQLARCSQRNVLVVLLLNLCAEAGKKEELHRIWESYKGRKVVNKVYISMMRSLIKFNDIEEMEKIFEEWESGALTFDFRVPNFLIDAYSTDGRVDKAEALIARVVSKGGCPLVTTWCHLAGGYMKKNQVAEALRSLRKAISACPPKFASQKQSLITCLEYLQNNECLEEAEELIKSLRTSGMSGAPASDEFCGFREDAGEEQDFEGALVSVKMLMIRVETLFPFYQVDEIIAKFSCNFYKYCIISFAHRHNILYNVYKLGREHPSERKSEYKEAQKEKTE</sequence>
<keyword evidence="3" id="KW-0802">TPR repeat</keyword>
<dbReference type="NCBIfam" id="TIGR00756">
    <property type="entry name" value="PPR"/>
    <property type="match status" value="1"/>
</dbReference>
<dbReference type="InterPro" id="IPR002885">
    <property type="entry name" value="PPR_rpt"/>
</dbReference>
<dbReference type="AlphaFoldDB" id="A0A678WE50"/>
<dbReference type="Pfam" id="PF01535">
    <property type="entry name" value="PPR"/>
    <property type="match status" value="2"/>
</dbReference>
<name>A0A678WE50_SALMI</name>
<evidence type="ECO:0000256" key="4">
    <source>
        <dbReference type="PROSITE-ProRule" id="PRU00708"/>
    </source>
</evidence>
<dbReference type="PROSITE" id="PS50005">
    <property type="entry name" value="TPR"/>
    <property type="match status" value="1"/>
</dbReference>
<dbReference type="GO" id="GO:0003729">
    <property type="term" value="F:mRNA binding"/>
    <property type="evidence" value="ECO:0007669"/>
    <property type="project" value="UniProtKB-ARBA"/>
</dbReference>
<evidence type="ECO:0000313" key="5">
    <source>
        <dbReference type="EMBL" id="AYM00996.1"/>
    </source>
</evidence>
<dbReference type="SUPFAM" id="SSF48452">
    <property type="entry name" value="TPR-like"/>
    <property type="match status" value="1"/>
</dbReference>
<reference evidence="5" key="2">
    <citation type="submission" date="2018-02" db="EMBL/GenBank/DDBJ databases">
        <authorList>
            <person name="Li H.Q."/>
            <person name="Lu S.F."/>
        </authorList>
    </citation>
    <scope>NUCLEOTIDE SEQUENCE</scope>
</reference>
<dbReference type="InterPro" id="IPR019734">
    <property type="entry name" value="TPR_rpt"/>
</dbReference>
<keyword evidence="2" id="KW-0677">Repeat</keyword>
<dbReference type="EMBL" id="MH004996">
    <property type="protein sequence ID" value="AYM00996.1"/>
    <property type="molecule type" value="mRNA"/>
</dbReference>
<comment type="similarity">
    <text evidence="1">Belongs to the PPR family. P subfamily.</text>
</comment>
<evidence type="ECO:0000256" key="2">
    <source>
        <dbReference type="ARBA" id="ARBA00022737"/>
    </source>
</evidence>
<evidence type="ECO:0000256" key="1">
    <source>
        <dbReference type="ARBA" id="ARBA00007626"/>
    </source>
</evidence>
<accession>A0A678WE50</accession>
<reference evidence="5" key="1">
    <citation type="journal article" date="2018" name="Molecules">
        <title>The Pentatricopeptide Repeat Gene Family in Salvia miltiorrhiza: Genome-Wide Characterization and Expression Analysis.</title>
        <authorList>
            <person name="Li H."/>
            <person name="Li C."/>
            <person name="Deng Y."/>
            <person name="Jiang X."/>
            <person name="Lu S."/>
        </authorList>
    </citation>
    <scope>NUCLEOTIDE SEQUENCE</scope>
</reference>
<dbReference type="InterPro" id="IPR011990">
    <property type="entry name" value="TPR-like_helical_dom_sf"/>
</dbReference>
<dbReference type="PROSITE" id="PS51375">
    <property type="entry name" value="PPR"/>
    <property type="match status" value="2"/>
</dbReference>
<feature type="repeat" description="PPR" evidence="4">
    <location>
        <begin position="395"/>
        <end position="429"/>
    </location>
</feature>
<dbReference type="Pfam" id="PF13041">
    <property type="entry name" value="PPR_2"/>
    <property type="match status" value="1"/>
</dbReference>
<feature type="repeat" description="PPR" evidence="4">
    <location>
        <begin position="219"/>
        <end position="253"/>
    </location>
</feature>